<keyword evidence="3" id="KW-1185">Reference proteome</keyword>
<name>A0ABM0LUA7_SACKO</name>
<dbReference type="InterPro" id="IPR027417">
    <property type="entry name" value="P-loop_NTPase"/>
</dbReference>
<evidence type="ECO:0000313" key="4">
    <source>
        <dbReference type="RefSeq" id="XP_006811348.1"/>
    </source>
</evidence>
<dbReference type="Pfam" id="PF00485">
    <property type="entry name" value="PRK"/>
    <property type="match status" value="1"/>
</dbReference>
<dbReference type="InterPro" id="IPR006083">
    <property type="entry name" value="PRK/URK"/>
</dbReference>
<dbReference type="SUPFAM" id="SSF52540">
    <property type="entry name" value="P-loop containing nucleoside triphosphate hydrolases"/>
    <property type="match status" value="1"/>
</dbReference>
<feature type="domain" description="Phosphoribulokinase/uridine kinase" evidence="2">
    <location>
        <begin position="30"/>
        <end position="100"/>
    </location>
</feature>
<dbReference type="Proteomes" id="UP000694865">
    <property type="component" value="Unplaced"/>
</dbReference>
<organism evidence="3 4">
    <name type="scientific">Saccoglossus kowalevskii</name>
    <name type="common">Acorn worm</name>
    <dbReference type="NCBI Taxonomy" id="10224"/>
    <lineage>
        <taxon>Eukaryota</taxon>
        <taxon>Metazoa</taxon>
        <taxon>Hemichordata</taxon>
        <taxon>Enteropneusta</taxon>
        <taxon>Harrimaniidae</taxon>
        <taxon>Saccoglossus</taxon>
    </lineage>
</organism>
<feature type="region of interest" description="Disordered" evidence="1">
    <location>
        <begin position="127"/>
        <end position="146"/>
    </location>
</feature>
<protein>
    <submittedName>
        <fullName evidence="4">Probable uridine-cytidine kinase-like</fullName>
    </submittedName>
</protein>
<evidence type="ECO:0000259" key="2">
    <source>
        <dbReference type="Pfam" id="PF00485"/>
    </source>
</evidence>
<accession>A0ABM0LUA7</accession>
<dbReference type="RefSeq" id="XP_006811348.1">
    <property type="nucleotide sequence ID" value="XM_006811285.1"/>
</dbReference>
<proteinExistence type="predicted"/>
<reference evidence="4" key="1">
    <citation type="submission" date="2025-08" db="UniProtKB">
        <authorList>
            <consortium name="RefSeq"/>
        </authorList>
    </citation>
    <scope>IDENTIFICATION</scope>
    <source>
        <tissue evidence="4">Testes</tissue>
    </source>
</reference>
<evidence type="ECO:0000256" key="1">
    <source>
        <dbReference type="SAM" id="MobiDB-lite"/>
    </source>
</evidence>
<evidence type="ECO:0000313" key="3">
    <source>
        <dbReference type="Proteomes" id="UP000694865"/>
    </source>
</evidence>
<dbReference type="Gene3D" id="3.40.50.300">
    <property type="entry name" value="P-loop containing nucleotide triphosphate hydrolases"/>
    <property type="match status" value="1"/>
</dbReference>
<gene>
    <name evidence="4" type="primary">LOC102807335</name>
</gene>
<sequence>MTASRSMAARKAYSDHEVVVKNGYPKLPFLIGVAGGTASGKSSVCAKIMEELGQYEVLDKKQRQVASISQESFYRNLTEAEKLKADKGLFNFDHPVAISLIVQHIKDILNGVMKPFNCNGNGKGKIIQKHSSDVSASTTSSTGRPH</sequence>
<feature type="compositionally biased region" description="Low complexity" evidence="1">
    <location>
        <begin position="133"/>
        <end position="146"/>
    </location>
</feature>
<dbReference type="PANTHER" id="PTHR10285">
    <property type="entry name" value="URIDINE KINASE"/>
    <property type="match status" value="1"/>
</dbReference>
<dbReference type="GeneID" id="102807335"/>